<dbReference type="InterPro" id="IPR003770">
    <property type="entry name" value="MLTG-like"/>
</dbReference>
<evidence type="ECO:0000313" key="4">
    <source>
        <dbReference type="Proteomes" id="UP000606193"/>
    </source>
</evidence>
<name>A0ABR7N342_9FIRM</name>
<gene>
    <name evidence="3" type="ORF">H8704_10465</name>
</gene>
<sequence length="187" mass="20666">MDKRSFIRGFGMGVLFAAVILGISCLMRTSDSAVIKRAKQLGMTYAAQEEKLFQTSAPKNSAAAKTPEPSSTSVSSDKKPSATMKPKETKKPDKTLQKEQTDQKEFDQEKKKITDDFEKSTKELQIQAGDWSADVSRKLEEMDVISDAEAFDAYMDKHGYSSKIKAGNYSISPGADFDQIAKEITSK</sequence>
<feature type="transmembrane region" description="Helical" evidence="2">
    <location>
        <begin position="6"/>
        <end position="27"/>
    </location>
</feature>
<dbReference type="RefSeq" id="WP_022463858.1">
    <property type="nucleotide sequence ID" value="NZ_JACRSX010000015.1"/>
</dbReference>
<proteinExistence type="predicted"/>
<feature type="region of interest" description="Disordered" evidence="1">
    <location>
        <begin position="55"/>
        <end position="135"/>
    </location>
</feature>
<dbReference type="Proteomes" id="UP000606193">
    <property type="component" value="Unassembled WGS sequence"/>
</dbReference>
<evidence type="ECO:0000256" key="1">
    <source>
        <dbReference type="SAM" id="MobiDB-lite"/>
    </source>
</evidence>
<dbReference type="EMBL" id="JACRSX010000015">
    <property type="protein sequence ID" value="MBC8563043.1"/>
    <property type="molecule type" value="Genomic_DNA"/>
</dbReference>
<dbReference type="Pfam" id="PF02618">
    <property type="entry name" value="YceG"/>
    <property type="match status" value="1"/>
</dbReference>
<feature type="compositionally biased region" description="Basic and acidic residues" evidence="1">
    <location>
        <begin position="76"/>
        <end position="122"/>
    </location>
</feature>
<comment type="caution">
    <text evidence="3">The sequence shown here is derived from an EMBL/GenBank/DDBJ whole genome shotgun (WGS) entry which is preliminary data.</text>
</comment>
<feature type="compositionally biased region" description="Low complexity" evidence="1">
    <location>
        <begin position="65"/>
        <end position="75"/>
    </location>
</feature>
<dbReference type="PROSITE" id="PS51257">
    <property type="entry name" value="PROKAR_LIPOPROTEIN"/>
    <property type="match status" value="1"/>
</dbReference>
<evidence type="ECO:0000313" key="3">
    <source>
        <dbReference type="EMBL" id="MBC8563043.1"/>
    </source>
</evidence>
<accession>A0ABR7N342</accession>
<organism evidence="3 4">
    <name type="scientific">Jutongia huaianensis</name>
    <dbReference type="NCBI Taxonomy" id="2763668"/>
    <lineage>
        <taxon>Bacteria</taxon>
        <taxon>Bacillati</taxon>
        <taxon>Bacillota</taxon>
        <taxon>Clostridia</taxon>
        <taxon>Lachnospirales</taxon>
        <taxon>Lachnospiraceae</taxon>
        <taxon>Jutongia</taxon>
    </lineage>
</organism>
<protein>
    <submittedName>
        <fullName evidence="3">Endolytic transglycosylase MltG</fullName>
    </submittedName>
</protein>
<keyword evidence="4" id="KW-1185">Reference proteome</keyword>
<dbReference type="Gene3D" id="3.30.1490.480">
    <property type="entry name" value="Endolytic murein transglycosylase"/>
    <property type="match status" value="1"/>
</dbReference>
<keyword evidence="2" id="KW-0812">Transmembrane</keyword>
<keyword evidence="2" id="KW-1133">Transmembrane helix</keyword>
<keyword evidence="2" id="KW-0472">Membrane</keyword>
<evidence type="ECO:0000256" key="2">
    <source>
        <dbReference type="SAM" id="Phobius"/>
    </source>
</evidence>
<reference evidence="3 4" key="1">
    <citation type="submission" date="2020-08" db="EMBL/GenBank/DDBJ databases">
        <title>Genome public.</title>
        <authorList>
            <person name="Liu C."/>
            <person name="Sun Q."/>
        </authorList>
    </citation>
    <scope>NUCLEOTIDE SEQUENCE [LARGE SCALE GENOMIC DNA]</scope>
    <source>
        <strain evidence="3 4">NSJ-37</strain>
    </source>
</reference>